<evidence type="ECO:0000313" key="2">
    <source>
        <dbReference type="EMBL" id="CAB1446939.1"/>
    </source>
</evidence>
<evidence type="ECO:0000256" key="1">
    <source>
        <dbReference type="SAM" id="MobiDB-lite"/>
    </source>
</evidence>
<keyword evidence="3" id="KW-1185">Reference proteome</keyword>
<feature type="compositionally biased region" description="Basic residues" evidence="1">
    <location>
        <begin position="72"/>
        <end position="83"/>
    </location>
</feature>
<feature type="region of interest" description="Disordered" evidence="1">
    <location>
        <begin position="59"/>
        <end position="123"/>
    </location>
</feature>
<dbReference type="AlphaFoldDB" id="A0A9N7VCR7"/>
<organism evidence="2 3">
    <name type="scientific">Pleuronectes platessa</name>
    <name type="common">European plaice</name>
    <dbReference type="NCBI Taxonomy" id="8262"/>
    <lineage>
        <taxon>Eukaryota</taxon>
        <taxon>Metazoa</taxon>
        <taxon>Chordata</taxon>
        <taxon>Craniata</taxon>
        <taxon>Vertebrata</taxon>
        <taxon>Euteleostomi</taxon>
        <taxon>Actinopterygii</taxon>
        <taxon>Neopterygii</taxon>
        <taxon>Teleostei</taxon>
        <taxon>Neoteleostei</taxon>
        <taxon>Acanthomorphata</taxon>
        <taxon>Carangaria</taxon>
        <taxon>Pleuronectiformes</taxon>
        <taxon>Pleuronectoidei</taxon>
        <taxon>Pleuronectidae</taxon>
        <taxon>Pleuronectes</taxon>
    </lineage>
</organism>
<dbReference type="Proteomes" id="UP001153269">
    <property type="component" value="Unassembled WGS sequence"/>
</dbReference>
<name>A0A9N7VCR7_PLEPL</name>
<comment type="caution">
    <text evidence="2">The sequence shown here is derived from an EMBL/GenBank/DDBJ whole genome shotgun (WGS) entry which is preliminary data.</text>
</comment>
<feature type="compositionally biased region" description="Basic and acidic residues" evidence="1">
    <location>
        <begin position="84"/>
        <end position="101"/>
    </location>
</feature>
<accession>A0A9N7VCR7</accession>
<dbReference type="EMBL" id="CADEAL010003930">
    <property type="protein sequence ID" value="CAB1446939.1"/>
    <property type="molecule type" value="Genomic_DNA"/>
</dbReference>
<gene>
    <name evidence="2" type="ORF">PLEPLA_LOCUS34650</name>
</gene>
<reference evidence="2" key="1">
    <citation type="submission" date="2020-03" db="EMBL/GenBank/DDBJ databases">
        <authorList>
            <person name="Weist P."/>
        </authorList>
    </citation>
    <scope>NUCLEOTIDE SEQUENCE</scope>
</reference>
<sequence length="123" mass="13471">MPPPGGHPAALGSLLHGTKTPVSLRLGLSQAGFGPPSSPPKCRRFCETFLTWSSFIPPPAFPSRPRAGRGAPPRRKCARRRPASARERSREEILPHLHGSPDARVTQAARRQEFVHRGGRPFQ</sequence>
<protein>
    <submittedName>
        <fullName evidence="2">Uncharacterized protein</fullName>
    </submittedName>
</protein>
<evidence type="ECO:0000313" key="3">
    <source>
        <dbReference type="Proteomes" id="UP001153269"/>
    </source>
</evidence>
<proteinExistence type="predicted"/>